<accession>A0ABW1WQR2</accession>
<keyword evidence="3" id="KW-1185">Reference proteome</keyword>
<evidence type="ECO:0000256" key="1">
    <source>
        <dbReference type="SAM" id="MobiDB-lite"/>
    </source>
</evidence>
<dbReference type="EMBL" id="JBHSTT010000031">
    <property type="protein sequence ID" value="MFC6389515.1"/>
    <property type="molecule type" value="Genomic_DNA"/>
</dbReference>
<dbReference type="Proteomes" id="UP001596237">
    <property type="component" value="Unassembled WGS sequence"/>
</dbReference>
<proteinExistence type="predicted"/>
<gene>
    <name evidence="2" type="ORF">ACFQDP_09230</name>
</gene>
<comment type="caution">
    <text evidence="2">The sequence shown here is derived from an EMBL/GenBank/DDBJ whole genome shotgun (WGS) entry which is preliminary data.</text>
</comment>
<dbReference type="RefSeq" id="WP_192285270.1">
    <property type="nucleotide sequence ID" value="NZ_JBHSTT010000031.1"/>
</dbReference>
<evidence type="ECO:0000313" key="2">
    <source>
        <dbReference type="EMBL" id="MFC6389515.1"/>
    </source>
</evidence>
<name>A0ABW1WQR2_9HYPH</name>
<sequence>MPRRSASSNWGDPQGEAYEAARPRSAQVSGFEGKLWPDEVTLLEKVPAGSKNGSFLLATNALLTLNAAASFGTISPSVQDADMSGLDISIPYQLT</sequence>
<protein>
    <submittedName>
        <fullName evidence="2">Uncharacterized protein</fullName>
    </submittedName>
</protein>
<organism evidence="2 3">
    <name type="scientific">Methylorubrum zatmanii</name>
    <dbReference type="NCBI Taxonomy" id="29429"/>
    <lineage>
        <taxon>Bacteria</taxon>
        <taxon>Pseudomonadati</taxon>
        <taxon>Pseudomonadota</taxon>
        <taxon>Alphaproteobacteria</taxon>
        <taxon>Hyphomicrobiales</taxon>
        <taxon>Methylobacteriaceae</taxon>
        <taxon>Methylorubrum</taxon>
    </lineage>
</organism>
<reference evidence="3" key="1">
    <citation type="journal article" date="2019" name="Int. J. Syst. Evol. Microbiol.">
        <title>The Global Catalogue of Microorganisms (GCM) 10K type strain sequencing project: providing services to taxonomists for standard genome sequencing and annotation.</title>
        <authorList>
            <consortium name="The Broad Institute Genomics Platform"/>
            <consortium name="The Broad Institute Genome Sequencing Center for Infectious Disease"/>
            <person name="Wu L."/>
            <person name="Ma J."/>
        </authorList>
    </citation>
    <scope>NUCLEOTIDE SEQUENCE [LARGE SCALE GENOMIC DNA]</scope>
    <source>
        <strain evidence="3">CCUG 36916</strain>
    </source>
</reference>
<feature type="region of interest" description="Disordered" evidence="1">
    <location>
        <begin position="1"/>
        <end position="25"/>
    </location>
</feature>
<evidence type="ECO:0000313" key="3">
    <source>
        <dbReference type="Proteomes" id="UP001596237"/>
    </source>
</evidence>
<feature type="compositionally biased region" description="Polar residues" evidence="1">
    <location>
        <begin position="1"/>
        <end position="11"/>
    </location>
</feature>